<dbReference type="Pfam" id="PF00999">
    <property type="entry name" value="Na_H_Exchanger"/>
    <property type="match status" value="1"/>
</dbReference>
<evidence type="ECO:0000256" key="5">
    <source>
        <dbReference type="SAM" id="Phobius"/>
    </source>
</evidence>
<accession>A0A9D2E6P9</accession>
<comment type="subcellular location">
    <subcellularLocation>
        <location evidence="1">Membrane</location>
        <topology evidence="1">Multi-pass membrane protein</topology>
    </subcellularLocation>
</comment>
<dbReference type="PANTHER" id="PTHR31102:SF1">
    <property type="entry name" value="CATION_H+ EXCHANGER DOMAIN-CONTAINING PROTEIN"/>
    <property type="match status" value="1"/>
</dbReference>
<evidence type="ECO:0000259" key="6">
    <source>
        <dbReference type="Pfam" id="PF00999"/>
    </source>
</evidence>
<dbReference type="EMBL" id="DXBV01000118">
    <property type="protein sequence ID" value="HIZ31815.1"/>
    <property type="molecule type" value="Genomic_DNA"/>
</dbReference>
<protein>
    <submittedName>
        <fullName evidence="7">Cation:proton antiporter</fullName>
    </submittedName>
</protein>
<dbReference type="AlphaFoldDB" id="A0A9D2E6P9"/>
<reference evidence="7" key="2">
    <citation type="submission" date="2021-04" db="EMBL/GenBank/DDBJ databases">
        <authorList>
            <person name="Gilroy R."/>
        </authorList>
    </citation>
    <scope>NUCLEOTIDE SEQUENCE</scope>
    <source>
        <strain evidence="7">ChiGjej4B4-18154</strain>
    </source>
</reference>
<gene>
    <name evidence="7" type="ORF">H9813_11380</name>
</gene>
<evidence type="ECO:0000256" key="2">
    <source>
        <dbReference type="ARBA" id="ARBA00022692"/>
    </source>
</evidence>
<keyword evidence="4 5" id="KW-0472">Membrane</keyword>
<comment type="caution">
    <text evidence="7">The sequence shown here is derived from an EMBL/GenBank/DDBJ whole genome shotgun (WGS) entry which is preliminary data.</text>
</comment>
<keyword evidence="2 5" id="KW-0812">Transmembrane</keyword>
<feature type="transmembrane region" description="Helical" evidence="5">
    <location>
        <begin position="221"/>
        <end position="238"/>
    </location>
</feature>
<feature type="transmembrane region" description="Helical" evidence="5">
    <location>
        <begin position="244"/>
        <end position="265"/>
    </location>
</feature>
<reference evidence="7" key="1">
    <citation type="journal article" date="2021" name="PeerJ">
        <title>Extensive microbial diversity within the chicken gut microbiome revealed by metagenomics and culture.</title>
        <authorList>
            <person name="Gilroy R."/>
            <person name="Ravi A."/>
            <person name="Getino M."/>
            <person name="Pursley I."/>
            <person name="Horton D.L."/>
            <person name="Alikhan N.F."/>
            <person name="Baker D."/>
            <person name="Gharbi K."/>
            <person name="Hall N."/>
            <person name="Watson M."/>
            <person name="Adriaenssens E.M."/>
            <person name="Foster-Nyarko E."/>
            <person name="Jarju S."/>
            <person name="Secka A."/>
            <person name="Antonio M."/>
            <person name="Oren A."/>
            <person name="Chaudhuri R.R."/>
            <person name="La Ragione R."/>
            <person name="Hildebrand F."/>
            <person name="Pallen M.J."/>
        </authorList>
    </citation>
    <scope>NUCLEOTIDE SEQUENCE</scope>
    <source>
        <strain evidence="7">ChiGjej4B4-18154</strain>
    </source>
</reference>
<feature type="domain" description="Cation/H+ exchanger transmembrane" evidence="6">
    <location>
        <begin position="9"/>
        <end position="382"/>
    </location>
</feature>
<feature type="transmembrane region" description="Helical" evidence="5">
    <location>
        <begin position="338"/>
        <end position="361"/>
    </location>
</feature>
<evidence type="ECO:0000313" key="7">
    <source>
        <dbReference type="EMBL" id="HIZ31815.1"/>
    </source>
</evidence>
<dbReference type="PANTHER" id="PTHR31102">
    <property type="match status" value="1"/>
</dbReference>
<evidence type="ECO:0000256" key="1">
    <source>
        <dbReference type="ARBA" id="ARBA00004141"/>
    </source>
</evidence>
<organism evidence="7 8">
    <name type="scientific">Candidatus Allofournierella merdipullorum</name>
    <dbReference type="NCBI Taxonomy" id="2838595"/>
    <lineage>
        <taxon>Bacteria</taxon>
        <taxon>Bacillati</taxon>
        <taxon>Bacillota</taxon>
        <taxon>Clostridia</taxon>
        <taxon>Eubacteriales</taxon>
        <taxon>Oscillospiraceae</taxon>
        <taxon>Allofournierella</taxon>
    </lineage>
</organism>
<keyword evidence="3 5" id="KW-1133">Transmembrane helix</keyword>
<dbReference type="Gene3D" id="1.20.1530.20">
    <property type="match status" value="1"/>
</dbReference>
<name>A0A9D2E6P9_9FIRM</name>
<dbReference type="GO" id="GO:0016020">
    <property type="term" value="C:membrane"/>
    <property type="evidence" value="ECO:0007669"/>
    <property type="project" value="UniProtKB-SubCell"/>
</dbReference>
<feature type="transmembrane region" description="Helical" evidence="5">
    <location>
        <begin position="182"/>
        <end position="209"/>
    </location>
</feature>
<dbReference type="GO" id="GO:0015297">
    <property type="term" value="F:antiporter activity"/>
    <property type="evidence" value="ECO:0007669"/>
    <property type="project" value="InterPro"/>
</dbReference>
<dbReference type="InterPro" id="IPR038770">
    <property type="entry name" value="Na+/solute_symporter_sf"/>
</dbReference>
<sequence>MLTSLAFVFLAGLAAAAICQQLHLPRIIGMLAVGVVLGPCALNVLDDSILSISADLRQMALIIILLKAGLSLNLADLKKVGRPAVMMSFVPASFEIAAYVLLAPVLLGLSLAEAAVMGAVMAAVSPAVVVPRMVRLMEEGWGTKQGIPQMVMAGASCDDIFVIVLFSAFLGMAQGRGGADLAAFASIPVSIVCGVALGAAAGWVLSAFFETAYAHAHMMRNSMKVIVVLGVSFLLMAVEDWLEGTLPVSGLLAVVSMACVLKLRCAPGVSMRLSQKFGKLWLAAEVILFVLVGAAVDVRYTLGAGLGVIAMIALALVFRAVGVTLCLAGTALSRKERLFCVIAYLPKATVQAAIGSVPLAAGLACGQLVLSVAVVGILLTAPLGALGMDLTYQKLLQGPQKK</sequence>
<feature type="transmembrane region" description="Helical" evidence="5">
    <location>
        <begin position="27"/>
        <end position="45"/>
    </location>
</feature>
<feature type="transmembrane region" description="Helical" evidence="5">
    <location>
        <begin position="302"/>
        <end position="326"/>
    </location>
</feature>
<feature type="transmembrane region" description="Helical" evidence="5">
    <location>
        <begin position="277"/>
        <end position="296"/>
    </location>
</feature>
<dbReference type="Proteomes" id="UP000824035">
    <property type="component" value="Unassembled WGS sequence"/>
</dbReference>
<proteinExistence type="predicted"/>
<feature type="transmembrane region" description="Helical" evidence="5">
    <location>
        <begin position="96"/>
        <end position="129"/>
    </location>
</feature>
<evidence type="ECO:0000256" key="3">
    <source>
        <dbReference type="ARBA" id="ARBA00022989"/>
    </source>
</evidence>
<evidence type="ECO:0000256" key="4">
    <source>
        <dbReference type="ARBA" id="ARBA00023136"/>
    </source>
</evidence>
<evidence type="ECO:0000313" key="8">
    <source>
        <dbReference type="Proteomes" id="UP000824035"/>
    </source>
</evidence>
<feature type="transmembrane region" description="Helical" evidence="5">
    <location>
        <begin position="150"/>
        <end position="170"/>
    </location>
</feature>
<dbReference type="InterPro" id="IPR051843">
    <property type="entry name" value="CPA1_transporter"/>
</dbReference>
<feature type="transmembrane region" description="Helical" evidence="5">
    <location>
        <begin position="367"/>
        <end position="392"/>
    </location>
</feature>
<dbReference type="InterPro" id="IPR006153">
    <property type="entry name" value="Cation/H_exchanger_TM"/>
</dbReference>
<dbReference type="GO" id="GO:1902600">
    <property type="term" value="P:proton transmembrane transport"/>
    <property type="evidence" value="ECO:0007669"/>
    <property type="project" value="InterPro"/>
</dbReference>